<dbReference type="EMBL" id="CAJVQA010056685">
    <property type="protein sequence ID" value="CAG8825983.1"/>
    <property type="molecule type" value="Genomic_DNA"/>
</dbReference>
<evidence type="ECO:0000313" key="1">
    <source>
        <dbReference type="EMBL" id="CAG8825983.1"/>
    </source>
</evidence>
<comment type="caution">
    <text evidence="1">The sequence shown here is derived from an EMBL/GenBank/DDBJ whole genome shotgun (WGS) entry which is preliminary data.</text>
</comment>
<keyword evidence="2" id="KW-1185">Reference proteome</keyword>
<gene>
    <name evidence="1" type="ORF">CPELLU_LOCUS20167</name>
</gene>
<name>A0A9N9PJD3_9GLOM</name>
<protein>
    <submittedName>
        <fullName evidence="1">474_t:CDS:1</fullName>
    </submittedName>
</protein>
<accession>A0A9N9PJD3</accession>
<dbReference type="AlphaFoldDB" id="A0A9N9PJD3"/>
<proteinExistence type="predicted"/>
<organism evidence="1 2">
    <name type="scientific">Cetraspora pellucida</name>
    <dbReference type="NCBI Taxonomy" id="1433469"/>
    <lineage>
        <taxon>Eukaryota</taxon>
        <taxon>Fungi</taxon>
        <taxon>Fungi incertae sedis</taxon>
        <taxon>Mucoromycota</taxon>
        <taxon>Glomeromycotina</taxon>
        <taxon>Glomeromycetes</taxon>
        <taxon>Diversisporales</taxon>
        <taxon>Gigasporaceae</taxon>
        <taxon>Cetraspora</taxon>
    </lineage>
</organism>
<reference evidence="1" key="1">
    <citation type="submission" date="2021-06" db="EMBL/GenBank/DDBJ databases">
        <authorList>
            <person name="Kallberg Y."/>
            <person name="Tangrot J."/>
            <person name="Rosling A."/>
        </authorList>
    </citation>
    <scope>NUCLEOTIDE SEQUENCE</scope>
    <source>
        <strain evidence="1">FL966</strain>
    </source>
</reference>
<feature type="non-terminal residue" evidence="1">
    <location>
        <position position="1"/>
    </location>
</feature>
<dbReference type="Proteomes" id="UP000789759">
    <property type="component" value="Unassembled WGS sequence"/>
</dbReference>
<evidence type="ECO:0000313" key="2">
    <source>
        <dbReference type="Proteomes" id="UP000789759"/>
    </source>
</evidence>
<sequence>EDFIKYLYSKKTKLELEVFKQNARNIKKKIMNKLKEDSSLIEYKEVELKQVFDEDTTSYIKKFVANMKLIGVEVPKLQFKYYVIYKHEVKEV</sequence>